<sequence>MRLHTQPPARHRDASPRISAHRPLQIATNSPSRRLRTGQTGRCGNCGNCIDWYHRTDRRPLALHPAEIATTEVPEDCRRHPSGGMAHPHDDGSGWSRIPHAVLCPRLDVDPCATGLLLVALRRRLTVHHAPHIRTQSAPSAPHQRR</sequence>
<protein>
    <submittedName>
        <fullName evidence="2">Uncharacterized protein</fullName>
    </submittedName>
</protein>
<gene>
    <name evidence="2" type="ORF">G3I53_11335</name>
</gene>
<proteinExistence type="predicted"/>
<organism evidence="2">
    <name type="scientific">Streptomyces sp. SID14436</name>
    <dbReference type="NCBI Taxonomy" id="2706070"/>
    <lineage>
        <taxon>Bacteria</taxon>
        <taxon>Bacillati</taxon>
        <taxon>Actinomycetota</taxon>
        <taxon>Actinomycetes</taxon>
        <taxon>Kitasatosporales</taxon>
        <taxon>Streptomycetaceae</taxon>
        <taxon>Streptomyces</taxon>
    </lineage>
</organism>
<reference evidence="2" key="1">
    <citation type="submission" date="2020-01" db="EMBL/GenBank/DDBJ databases">
        <title>Insect and environment-associated Actinomycetes.</title>
        <authorList>
            <person name="Currrie C."/>
            <person name="Chevrette M."/>
            <person name="Carlson C."/>
            <person name="Stubbendieck R."/>
            <person name="Wendt-Pienkowski E."/>
        </authorList>
    </citation>
    <scope>NUCLEOTIDE SEQUENCE</scope>
    <source>
        <strain evidence="2">SID14436</strain>
    </source>
</reference>
<evidence type="ECO:0000256" key="1">
    <source>
        <dbReference type="SAM" id="MobiDB-lite"/>
    </source>
</evidence>
<dbReference type="Pfam" id="PF19561">
    <property type="entry name" value="DUF6083"/>
    <property type="match status" value="1"/>
</dbReference>
<name>A0A6G3QTF5_9ACTN</name>
<dbReference type="InterPro" id="IPR045729">
    <property type="entry name" value="DUF6083"/>
</dbReference>
<accession>A0A6G3QTF5</accession>
<dbReference type="RefSeq" id="WP_164334206.1">
    <property type="nucleotide sequence ID" value="NZ_JAAGMD010000321.1"/>
</dbReference>
<dbReference type="EMBL" id="JAAGMD010000321">
    <property type="protein sequence ID" value="NEA86625.1"/>
    <property type="molecule type" value="Genomic_DNA"/>
</dbReference>
<dbReference type="AlphaFoldDB" id="A0A6G3QTF5"/>
<evidence type="ECO:0000313" key="2">
    <source>
        <dbReference type="EMBL" id="NEA86625.1"/>
    </source>
</evidence>
<comment type="caution">
    <text evidence="2">The sequence shown here is derived from an EMBL/GenBank/DDBJ whole genome shotgun (WGS) entry which is preliminary data.</text>
</comment>
<feature type="region of interest" description="Disordered" evidence="1">
    <location>
        <begin position="1"/>
        <end position="22"/>
    </location>
</feature>